<evidence type="ECO:0000259" key="1">
    <source>
        <dbReference type="Pfam" id="PF07510"/>
    </source>
</evidence>
<dbReference type="HOGENOM" id="CLU_954734_0_0_7"/>
<feature type="domain" description="GmrSD restriction endonucleases C-terminal" evidence="1">
    <location>
        <begin position="106"/>
        <end position="267"/>
    </location>
</feature>
<dbReference type="AlphaFoldDB" id="W4M749"/>
<feature type="non-terminal residue" evidence="2">
    <location>
        <position position="1"/>
    </location>
</feature>
<dbReference type="Pfam" id="PF07510">
    <property type="entry name" value="GmrSD_C"/>
    <property type="match status" value="1"/>
</dbReference>
<sequence length="292" mass="34380">PKIQQYLLILSSLNLNDLYKEEKISGIARKFDQFHSVVRLLDVYESTTFQRIIYPMIKKIRGKSLSEVENIFEQVLIKNLEDAEILRKGEIKSVKELFTYERFQGVKNRWTNFSKYVLMRIDRYLSQLLDKPSYAGGGLQELEEHFNKTGRRRYGMHLEHIYAYNESNMALFTREEQGFDEQLFTMLRNRLGMVLLLKDRQNISSNNEVYAAKIETYKKSNFIWNELLAGHLHGVDERALPEDLQSESVKPDDTGAFPRNKVDERQRLLFNAIRHIWCESLTSPIRKTTVST</sequence>
<gene>
    <name evidence="2" type="ORF">ETSY2_22900</name>
</gene>
<dbReference type="Proteomes" id="UP000019140">
    <property type="component" value="Unassembled WGS sequence"/>
</dbReference>
<keyword evidence="3" id="KW-1185">Reference proteome</keyword>
<organism evidence="2 3">
    <name type="scientific">Candidatus Entotheonella gemina</name>
    <dbReference type="NCBI Taxonomy" id="1429439"/>
    <lineage>
        <taxon>Bacteria</taxon>
        <taxon>Pseudomonadati</taxon>
        <taxon>Nitrospinota/Tectimicrobiota group</taxon>
        <taxon>Candidatus Tectimicrobiota</taxon>
        <taxon>Candidatus Entotheonellia</taxon>
        <taxon>Candidatus Entotheonellales</taxon>
        <taxon>Candidatus Entotheonellaceae</taxon>
        <taxon>Candidatus Entotheonella</taxon>
    </lineage>
</organism>
<evidence type="ECO:0000313" key="2">
    <source>
        <dbReference type="EMBL" id="ETX05457.1"/>
    </source>
</evidence>
<comment type="caution">
    <text evidence="2">The sequence shown here is derived from an EMBL/GenBank/DDBJ whole genome shotgun (WGS) entry which is preliminary data.</text>
</comment>
<evidence type="ECO:0000313" key="3">
    <source>
        <dbReference type="Proteomes" id="UP000019140"/>
    </source>
</evidence>
<name>W4M749_9BACT</name>
<proteinExistence type="predicted"/>
<protein>
    <recommendedName>
        <fullName evidence="1">GmrSD restriction endonucleases C-terminal domain-containing protein</fullName>
    </recommendedName>
</protein>
<reference evidence="2 3" key="1">
    <citation type="journal article" date="2014" name="Nature">
        <title>An environmental bacterial taxon with a large and distinct metabolic repertoire.</title>
        <authorList>
            <person name="Wilson M.C."/>
            <person name="Mori T."/>
            <person name="Ruckert C."/>
            <person name="Uria A.R."/>
            <person name="Helf M.J."/>
            <person name="Takada K."/>
            <person name="Gernert C."/>
            <person name="Steffens U.A."/>
            <person name="Heycke N."/>
            <person name="Schmitt S."/>
            <person name="Rinke C."/>
            <person name="Helfrich E.J."/>
            <person name="Brachmann A.O."/>
            <person name="Gurgui C."/>
            <person name="Wakimoto T."/>
            <person name="Kracht M."/>
            <person name="Crusemann M."/>
            <person name="Hentschel U."/>
            <person name="Abe I."/>
            <person name="Matsunaga S."/>
            <person name="Kalinowski J."/>
            <person name="Takeyama H."/>
            <person name="Piel J."/>
        </authorList>
    </citation>
    <scope>NUCLEOTIDE SEQUENCE [LARGE SCALE GENOMIC DNA]</scope>
    <source>
        <strain evidence="3">TSY2</strain>
    </source>
</reference>
<accession>W4M749</accession>
<dbReference type="InterPro" id="IPR011089">
    <property type="entry name" value="GmrSD_C"/>
</dbReference>
<dbReference type="EMBL" id="AZHX01000949">
    <property type="protein sequence ID" value="ETX05457.1"/>
    <property type="molecule type" value="Genomic_DNA"/>
</dbReference>